<evidence type="ECO:0000256" key="4">
    <source>
        <dbReference type="ARBA" id="ARBA00023136"/>
    </source>
</evidence>
<feature type="transmembrane region" description="Helical" evidence="6">
    <location>
        <begin position="72"/>
        <end position="94"/>
    </location>
</feature>
<evidence type="ECO:0000256" key="5">
    <source>
        <dbReference type="ARBA" id="ARBA00023251"/>
    </source>
</evidence>
<feature type="transmembrane region" description="Helical" evidence="6">
    <location>
        <begin position="236"/>
        <end position="258"/>
    </location>
</feature>
<dbReference type="Pfam" id="PF12698">
    <property type="entry name" value="ABC2_membrane_3"/>
    <property type="match status" value="1"/>
</dbReference>
<evidence type="ECO:0000256" key="1">
    <source>
        <dbReference type="ARBA" id="ARBA00004141"/>
    </source>
</evidence>
<feature type="transmembrane region" description="Helical" evidence="6">
    <location>
        <begin position="115"/>
        <end position="139"/>
    </location>
</feature>
<evidence type="ECO:0000259" key="7">
    <source>
        <dbReference type="PROSITE" id="PS51012"/>
    </source>
</evidence>
<evidence type="ECO:0000256" key="3">
    <source>
        <dbReference type="ARBA" id="ARBA00022989"/>
    </source>
</evidence>
<dbReference type="GO" id="GO:0140359">
    <property type="term" value="F:ABC-type transporter activity"/>
    <property type="evidence" value="ECO:0007669"/>
    <property type="project" value="InterPro"/>
</dbReference>
<sequence length="261" mass="27844">MIDQATTTAPATVTGGPSARVAVLRAEFTLYRRDLSNIISIVFPPVLLVVLGLVPMFREVNEDLDGLRVIDLYVPVVVLISLITAALQIFPPILTSYRELGILRRMSTTPVRPSTLLSTQMWLNGVMALLSAVLCLIAGRVVYDVAFPKAVAGYVLALLLAAAASLAMGALVAALAKTAKHATGIGTAVYFPALFCTGLWIPVRSMPDALANIVEFTPFGAAASALDQAAAGDWPAWSHLIVLTVWAVVTSAAAVRWFRWE</sequence>
<dbReference type="GO" id="GO:0046677">
    <property type="term" value="P:response to antibiotic"/>
    <property type="evidence" value="ECO:0007669"/>
    <property type="project" value="UniProtKB-KW"/>
</dbReference>
<dbReference type="PROSITE" id="PS51012">
    <property type="entry name" value="ABC_TM2"/>
    <property type="match status" value="1"/>
</dbReference>
<dbReference type="InterPro" id="IPR013525">
    <property type="entry name" value="ABC2_TM"/>
</dbReference>
<evidence type="ECO:0000256" key="2">
    <source>
        <dbReference type="ARBA" id="ARBA00022692"/>
    </source>
</evidence>
<organism evidence="8 9">
    <name type="scientific">Streptomyces tsukubensis (strain DSM 42081 / NBRC 108919 / NRRL 18488 / 9993)</name>
    <dbReference type="NCBI Taxonomy" id="1114943"/>
    <lineage>
        <taxon>Bacteria</taxon>
        <taxon>Bacillati</taxon>
        <taxon>Actinomycetota</taxon>
        <taxon>Actinomycetes</taxon>
        <taxon>Kitasatosporales</taxon>
        <taxon>Streptomycetaceae</taxon>
        <taxon>Streptomyces</taxon>
    </lineage>
</organism>
<name>I2NBU3_STRT9</name>
<keyword evidence="9" id="KW-1185">Reference proteome</keyword>
<keyword evidence="3 6" id="KW-1133">Transmembrane helix</keyword>
<keyword evidence="5" id="KW-0046">Antibiotic resistance</keyword>
<dbReference type="InterPro" id="IPR047817">
    <property type="entry name" value="ABC2_TM_bact-type"/>
</dbReference>
<dbReference type="PANTHER" id="PTHR43027">
    <property type="entry name" value="DOXORUBICIN RESISTANCE ABC TRANSPORTER PERMEASE PROTEIN DRRC-RELATED"/>
    <property type="match status" value="1"/>
</dbReference>
<dbReference type="RefSeq" id="WP_006344649.1">
    <property type="nucleotide sequence ID" value="NZ_CP029159.1"/>
</dbReference>
<dbReference type="InterPro" id="IPR000412">
    <property type="entry name" value="ABC_2_transport"/>
</dbReference>
<evidence type="ECO:0000256" key="6">
    <source>
        <dbReference type="SAM" id="Phobius"/>
    </source>
</evidence>
<reference evidence="8 9" key="1">
    <citation type="journal article" date="2012" name="J. Bacteriol.">
        <title>Draft genome of Streptomyces tsukubaensis NRRL 18488, the producer of the clinically important immunosuppressant tacrolimus (FK506).</title>
        <authorList>
            <person name="Barreiro C."/>
            <person name="Prieto C."/>
            <person name="Sola-Landa A."/>
            <person name="Solera E."/>
            <person name="Martinez-Castro M."/>
            <person name="Perez-Redondo R."/>
            <person name="Garcia-Estrada C."/>
            <person name="Aparicio J.F."/>
            <person name="Fernandez-Martinez L.T."/>
            <person name="Santos-Aberturas J."/>
            <person name="Salehi-Najafabadi Z."/>
            <person name="Rodriguez-Garcia A."/>
            <person name="Tauch A."/>
            <person name="Martin J.F."/>
        </authorList>
    </citation>
    <scope>NUCLEOTIDE SEQUENCE [LARGE SCALE GENOMIC DNA]</scope>
    <source>
        <strain evidence="9">DSM 42081 / NBRC 108919 / NRRL 18488 / 9993</strain>
    </source>
</reference>
<feature type="transmembrane region" description="Helical" evidence="6">
    <location>
        <begin position="151"/>
        <end position="175"/>
    </location>
</feature>
<accession>I2NBU3</accession>
<keyword evidence="2 6" id="KW-0812">Transmembrane</keyword>
<dbReference type="PIRSF" id="PIRSF006648">
    <property type="entry name" value="DrrB"/>
    <property type="match status" value="1"/>
</dbReference>
<feature type="transmembrane region" description="Helical" evidence="6">
    <location>
        <begin position="182"/>
        <end position="201"/>
    </location>
</feature>
<comment type="subcellular location">
    <subcellularLocation>
        <location evidence="1">Membrane</location>
        <topology evidence="1">Multi-pass membrane protein</topology>
    </subcellularLocation>
</comment>
<gene>
    <name evidence="8" type="ORF">STSU_000660</name>
</gene>
<dbReference type="InterPro" id="IPR052902">
    <property type="entry name" value="ABC-2_transporter"/>
</dbReference>
<protein>
    <submittedName>
        <fullName evidence="8">ABC transporter permease</fullName>
    </submittedName>
</protein>
<dbReference type="AlphaFoldDB" id="I2NBU3"/>
<dbReference type="PANTHER" id="PTHR43027:SF2">
    <property type="entry name" value="TRANSPORT PERMEASE PROTEIN"/>
    <property type="match status" value="1"/>
</dbReference>
<evidence type="ECO:0000313" key="9">
    <source>
        <dbReference type="Proteomes" id="UP000005940"/>
    </source>
</evidence>
<feature type="domain" description="ABC transmembrane type-2" evidence="7">
    <location>
        <begin position="36"/>
        <end position="261"/>
    </location>
</feature>
<dbReference type="Proteomes" id="UP000005940">
    <property type="component" value="Chromosome"/>
</dbReference>
<dbReference type="EMBL" id="CP029159">
    <property type="protein sequence ID" value="QKM65888.1"/>
    <property type="molecule type" value="Genomic_DNA"/>
</dbReference>
<evidence type="ECO:0000313" key="8">
    <source>
        <dbReference type="EMBL" id="QKM65888.1"/>
    </source>
</evidence>
<proteinExistence type="predicted"/>
<feature type="transmembrane region" description="Helical" evidence="6">
    <location>
        <begin position="35"/>
        <end position="57"/>
    </location>
</feature>
<dbReference type="GO" id="GO:0043190">
    <property type="term" value="C:ATP-binding cassette (ABC) transporter complex"/>
    <property type="evidence" value="ECO:0007669"/>
    <property type="project" value="InterPro"/>
</dbReference>
<keyword evidence="4 6" id="KW-0472">Membrane</keyword>